<name>A0A1W0VUJ1_SORBI</name>
<dbReference type="InParanoid" id="A0A1W0VUJ1"/>
<dbReference type="Gramene" id="OQU76931">
    <property type="protein sequence ID" value="OQU76931"/>
    <property type="gene ID" value="SORBI_3010G236950"/>
</dbReference>
<evidence type="ECO:0000313" key="1">
    <source>
        <dbReference type="EMBL" id="OQU76931.1"/>
    </source>
</evidence>
<dbReference type="Proteomes" id="UP000000768">
    <property type="component" value="Chromosome 10"/>
</dbReference>
<reference evidence="1 2" key="1">
    <citation type="journal article" date="2009" name="Nature">
        <title>The Sorghum bicolor genome and the diversification of grasses.</title>
        <authorList>
            <person name="Paterson A.H."/>
            <person name="Bowers J.E."/>
            <person name="Bruggmann R."/>
            <person name="Dubchak I."/>
            <person name="Grimwood J."/>
            <person name="Gundlach H."/>
            <person name="Haberer G."/>
            <person name="Hellsten U."/>
            <person name="Mitros T."/>
            <person name="Poliakov A."/>
            <person name="Schmutz J."/>
            <person name="Spannagl M."/>
            <person name="Tang H."/>
            <person name="Wang X."/>
            <person name="Wicker T."/>
            <person name="Bharti A.K."/>
            <person name="Chapman J."/>
            <person name="Feltus F.A."/>
            <person name="Gowik U."/>
            <person name="Grigoriev I.V."/>
            <person name="Lyons E."/>
            <person name="Maher C.A."/>
            <person name="Martis M."/>
            <person name="Narechania A."/>
            <person name="Otillar R.P."/>
            <person name="Penning B.W."/>
            <person name="Salamov A.A."/>
            <person name="Wang Y."/>
            <person name="Zhang L."/>
            <person name="Carpita N.C."/>
            <person name="Freeling M."/>
            <person name="Gingle A.R."/>
            <person name="Hash C.T."/>
            <person name="Keller B."/>
            <person name="Klein P."/>
            <person name="Kresovich S."/>
            <person name="McCann M.C."/>
            <person name="Ming R."/>
            <person name="Peterson D.G."/>
            <person name="Mehboob-ur-Rahman"/>
            <person name="Ware D."/>
            <person name="Westhoff P."/>
            <person name="Mayer K.F."/>
            <person name="Messing J."/>
            <person name="Rokhsar D.S."/>
        </authorList>
    </citation>
    <scope>NUCLEOTIDE SEQUENCE [LARGE SCALE GENOMIC DNA]</scope>
    <source>
        <strain evidence="2">cv. BTx623</strain>
    </source>
</reference>
<proteinExistence type="predicted"/>
<evidence type="ECO:0000313" key="2">
    <source>
        <dbReference type="Proteomes" id="UP000000768"/>
    </source>
</evidence>
<dbReference type="AlphaFoldDB" id="A0A1W0VUJ1"/>
<keyword evidence="2" id="KW-1185">Reference proteome</keyword>
<reference evidence="2" key="2">
    <citation type="journal article" date="2018" name="Plant J.">
        <title>The Sorghum bicolor reference genome: improved assembly, gene annotations, a transcriptome atlas, and signatures of genome organization.</title>
        <authorList>
            <person name="McCormick R.F."/>
            <person name="Truong S.K."/>
            <person name="Sreedasyam A."/>
            <person name="Jenkins J."/>
            <person name="Shu S."/>
            <person name="Sims D."/>
            <person name="Kennedy M."/>
            <person name="Amirebrahimi M."/>
            <person name="Weers B.D."/>
            <person name="McKinley B."/>
            <person name="Mattison A."/>
            <person name="Morishige D.T."/>
            <person name="Grimwood J."/>
            <person name="Schmutz J."/>
            <person name="Mullet J.E."/>
        </authorList>
    </citation>
    <scope>NUCLEOTIDE SEQUENCE [LARGE SCALE GENOMIC DNA]</scope>
    <source>
        <strain evidence="2">cv. BTx623</strain>
    </source>
</reference>
<dbReference type="EMBL" id="CM000769">
    <property type="protein sequence ID" value="OQU76931.1"/>
    <property type="molecule type" value="Genomic_DNA"/>
</dbReference>
<protein>
    <submittedName>
        <fullName evidence="1">Uncharacterized protein</fullName>
    </submittedName>
</protein>
<sequence>MNDNGLWTDGHDRQWPSQPMASWRHPSISYSVCRSAGPACRCVRTEHGAWTRMLYPCRSRIDPPEDPILSAVSRGSCQAPGCRLESRGTARQDVPRVAVSGNIAAESTSLGPLGRRRTPLVGV</sequence>
<organism evidence="1 2">
    <name type="scientific">Sorghum bicolor</name>
    <name type="common">Sorghum</name>
    <name type="synonym">Sorghum vulgare</name>
    <dbReference type="NCBI Taxonomy" id="4558"/>
    <lineage>
        <taxon>Eukaryota</taxon>
        <taxon>Viridiplantae</taxon>
        <taxon>Streptophyta</taxon>
        <taxon>Embryophyta</taxon>
        <taxon>Tracheophyta</taxon>
        <taxon>Spermatophyta</taxon>
        <taxon>Magnoliopsida</taxon>
        <taxon>Liliopsida</taxon>
        <taxon>Poales</taxon>
        <taxon>Poaceae</taxon>
        <taxon>PACMAD clade</taxon>
        <taxon>Panicoideae</taxon>
        <taxon>Andropogonodae</taxon>
        <taxon>Andropogoneae</taxon>
        <taxon>Sorghinae</taxon>
        <taxon>Sorghum</taxon>
    </lineage>
</organism>
<gene>
    <name evidence="1" type="ORF">SORBI_3010G236950</name>
</gene>
<accession>A0A1W0VUJ1</accession>